<dbReference type="InterPro" id="IPR036291">
    <property type="entry name" value="NAD(P)-bd_dom_sf"/>
</dbReference>
<evidence type="ECO:0000259" key="1">
    <source>
        <dbReference type="SMART" id="SM00881"/>
    </source>
</evidence>
<dbReference type="PANTHER" id="PTHR33303">
    <property type="entry name" value="CYTOPLASMIC PROTEIN-RELATED"/>
    <property type="match status" value="1"/>
</dbReference>
<feature type="domain" description="CoA-binding" evidence="1">
    <location>
        <begin position="17"/>
        <end position="114"/>
    </location>
</feature>
<comment type="caution">
    <text evidence="2">The sequence shown here is derived from an EMBL/GenBank/DDBJ whole genome shotgun (WGS) entry which is preliminary data.</text>
</comment>
<dbReference type="InterPro" id="IPR003781">
    <property type="entry name" value="CoA-bd"/>
</dbReference>
<evidence type="ECO:0000313" key="2">
    <source>
        <dbReference type="EMBL" id="CAG8971001.1"/>
    </source>
</evidence>
<reference evidence="2" key="1">
    <citation type="submission" date="2021-07" db="EMBL/GenBank/DDBJ databases">
        <authorList>
            <person name="Durling M."/>
        </authorList>
    </citation>
    <scope>NUCLEOTIDE SEQUENCE</scope>
</reference>
<dbReference type="Proteomes" id="UP000701801">
    <property type="component" value="Unassembled WGS sequence"/>
</dbReference>
<accession>A0A9N9LG68</accession>
<dbReference type="Pfam" id="PF13380">
    <property type="entry name" value="CoA_binding_2"/>
    <property type="match status" value="1"/>
</dbReference>
<name>A0A9N9LG68_9HELO</name>
<proteinExistence type="predicted"/>
<protein>
    <recommendedName>
        <fullName evidence="1">CoA-binding domain-containing protein</fullName>
    </recommendedName>
</protein>
<dbReference type="SUPFAM" id="SSF51735">
    <property type="entry name" value="NAD(P)-binding Rossmann-fold domains"/>
    <property type="match status" value="1"/>
</dbReference>
<gene>
    <name evidence="2" type="ORF">HYALB_00007671</name>
</gene>
<dbReference type="OrthoDB" id="5138418at2759"/>
<dbReference type="Gene3D" id="3.40.50.720">
    <property type="entry name" value="NAD(P)-binding Rossmann-like Domain"/>
    <property type="match status" value="1"/>
</dbReference>
<dbReference type="SMART" id="SM00881">
    <property type="entry name" value="CoA_binding"/>
    <property type="match status" value="1"/>
</dbReference>
<organism evidence="2 3">
    <name type="scientific">Hymenoscyphus albidus</name>
    <dbReference type="NCBI Taxonomy" id="595503"/>
    <lineage>
        <taxon>Eukaryota</taxon>
        <taxon>Fungi</taxon>
        <taxon>Dikarya</taxon>
        <taxon>Ascomycota</taxon>
        <taxon>Pezizomycotina</taxon>
        <taxon>Leotiomycetes</taxon>
        <taxon>Helotiales</taxon>
        <taxon>Helotiaceae</taxon>
        <taxon>Hymenoscyphus</taxon>
    </lineage>
</organism>
<sequence>MLPPKYLAKMTDAAKTFFTSTHFAVVGASSDPSKFGHKIFAWYLHHSLPVTPINPSSSSITALSTSHATLPNLSALPDPTNTGVSIITPPKVTKKVLEEAKKIGVKRVWLQPGTFDDAILEFAKSEFEAGVGGEGGGGSEGWCVLVDGERAMRDAGREGKL</sequence>
<dbReference type="EMBL" id="CAJVRM010000004">
    <property type="protein sequence ID" value="CAG8971001.1"/>
    <property type="molecule type" value="Genomic_DNA"/>
</dbReference>
<dbReference type="AlphaFoldDB" id="A0A9N9LG68"/>
<evidence type="ECO:0000313" key="3">
    <source>
        <dbReference type="Proteomes" id="UP000701801"/>
    </source>
</evidence>
<dbReference type="PANTHER" id="PTHR33303:SF2">
    <property type="entry name" value="COA-BINDING DOMAIN-CONTAINING PROTEIN"/>
    <property type="match status" value="1"/>
</dbReference>
<keyword evidence="3" id="KW-1185">Reference proteome</keyword>